<dbReference type="PROSITE" id="PS50181">
    <property type="entry name" value="FBOX"/>
    <property type="match status" value="1"/>
</dbReference>
<dbReference type="EMBL" id="PSQE01000008">
    <property type="protein sequence ID" value="RHN41241.1"/>
    <property type="molecule type" value="Genomic_DNA"/>
</dbReference>
<dbReference type="SUPFAM" id="SSF81383">
    <property type="entry name" value="F-box domain"/>
    <property type="match status" value="1"/>
</dbReference>
<feature type="domain" description="F-box" evidence="1">
    <location>
        <begin position="24"/>
        <end position="71"/>
    </location>
</feature>
<evidence type="ECO:0000313" key="5">
    <source>
        <dbReference type="Proteomes" id="UP000002051"/>
    </source>
</evidence>
<evidence type="ECO:0000313" key="4">
    <source>
        <dbReference type="EnsemblPlants" id="AET03066"/>
    </source>
</evidence>
<keyword evidence="5" id="KW-1185">Reference proteome</keyword>
<sequence>MTPNLASKRGRKAYMATTSGGTQIDRLSSLPDSVLCHIMSFLPTITSVATIDRLSSRWRHLWKDLQVFRFSSDDSYSFKRFAFFVNAVLALRRSRHIRKFDFTFEFREYEVECIEMWVHAAIGPRLEELDLDIYEADINLPLSFFTSCNNLVSLRLGGEYNMKFKHSLVQFPSLKKVYLSTMDSDSIVAFLSGCPKLQDLEIFSVYGNSLAKAFSSSKRLKHTNDNFTWTYLDLCGYRLGIAGNFHTMVEAFLDVFSYCQSEFVDPLLNDLQNDDSELTLESRHSTSKWPLQVPVINYPEFRSLEHLKFTLPCFNSTILVNVLEKCHDLIVLIIHSDKEEPSSLRTWEPQSTTVPRCLISHLKYICIEGYQGFEDELTFAEFILRNGLVLETMLIFVDISLDITNKYRSIKRLTNIPRGSVTCQLNFDADGSP</sequence>
<dbReference type="InterPro" id="IPR036047">
    <property type="entry name" value="F-box-like_dom_sf"/>
</dbReference>
<dbReference type="CDD" id="cd22160">
    <property type="entry name" value="F-box_AtFBL13-like"/>
    <property type="match status" value="1"/>
</dbReference>
<evidence type="ECO:0000313" key="2">
    <source>
        <dbReference type="EMBL" id="AET03066.2"/>
    </source>
</evidence>
<reference evidence="2 5" key="2">
    <citation type="journal article" date="2014" name="BMC Genomics">
        <title>An improved genome release (version Mt4.0) for the model legume Medicago truncatula.</title>
        <authorList>
            <person name="Tang H."/>
            <person name="Krishnakumar V."/>
            <person name="Bidwell S."/>
            <person name="Rosen B."/>
            <person name="Chan A."/>
            <person name="Zhou S."/>
            <person name="Gentzbittel L."/>
            <person name="Childs K.L."/>
            <person name="Yandell M."/>
            <person name="Gundlach H."/>
            <person name="Mayer K.F."/>
            <person name="Schwartz D.C."/>
            <person name="Town C.D."/>
        </authorList>
    </citation>
    <scope>GENOME REANNOTATION</scope>
    <source>
        <strain evidence="4 5">cv. Jemalong A17</strain>
    </source>
</reference>
<organism evidence="2 5">
    <name type="scientific">Medicago truncatula</name>
    <name type="common">Barrel medic</name>
    <name type="synonym">Medicago tribuloides</name>
    <dbReference type="NCBI Taxonomy" id="3880"/>
    <lineage>
        <taxon>Eukaryota</taxon>
        <taxon>Viridiplantae</taxon>
        <taxon>Streptophyta</taxon>
        <taxon>Embryophyta</taxon>
        <taxon>Tracheophyta</taxon>
        <taxon>Spermatophyta</taxon>
        <taxon>Magnoliopsida</taxon>
        <taxon>eudicotyledons</taxon>
        <taxon>Gunneridae</taxon>
        <taxon>Pentapetalae</taxon>
        <taxon>rosids</taxon>
        <taxon>fabids</taxon>
        <taxon>Fabales</taxon>
        <taxon>Fabaceae</taxon>
        <taxon>Papilionoideae</taxon>
        <taxon>50 kb inversion clade</taxon>
        <taxon>NPAAA clade</taxon>
        <taxon>Hologalegina</taxon>
        <taxon>IRL clade</taxon>
        <taxon>Trifolieae</taxon>
        <taxon>Medicago</taxon>
    </lineage>
</organism>
<proteinExistence type="predicted"/>
<dbReference type="Pfam" id="PF24758">
    <property type="entry name" value="LRR_At5g56370"/>
    <property type="match status" value="1"/>
</dbReference>
<reference evidence="4" key="3">
    <citation type="submission" date="2015-04" db="UniProtKB">
        <authorList>
            <consortium name="EnsemblPlants"/>
        </authorList>
    </citation>
    <scope>IDENTIFICATION</scope>
    <source>
        <strain evidence="4">cv. Jemalong A17</strain>
    </source>
</reference>
<dbReference type="Gene3D" id="1.20.1280.50">
    <property type="match status" value="1"/>
</dbReference>
<name>G7LEM1_MEDTR</name>
<dbReference type="SUPFAM" id="SSF52047">
    <property type="entry name" value="RNI-like"/>
    <property type="match status" value="1"/>
</dbReference>
<dbReference type="InterPro" id="IPR055411">
    <property type="entry name" value="LRR_FXL15/At3g58940/PEG3-like"/>
</dbReference>
<dbReference type="Pfam" id="PF08387">
    <property type="entry name" value="FBD"/>
    <property type="match status" value="1"/>
</dbReference>
<evidence type="ECO:0000313" key="6">
    <source>
        <dbReference type="Proteomes" id="UP000265566"/>
    </source>
</evidence>
<dbReference type="PaxDb" id="3880-AET03066"/>
<dbReference type="Gene3D" id="3.80.10.10">
    <property type="entry name" value="Ribonuclease Inhibitor"/>
    <property type="match status" value="1"/>
</dbReference>
<evidence type="ECO:0000259" key="1">
    <source>
        <dbReference type="PROSITE" id="PS50181"/>
    </source>
</evidence>
<gene>
    <name evidence="4" type="primary">11406375</name>
    <name evidence="2" type="ordered locus">MTR_8g062310</name>
    <name evidence="3" type="ORF">MtrunA17_Chr8g0363981</name>
</gene>
<reference evidence="2 5" key="1">
    <citation type="journal article" date="2011" name="Nature">
        <title>The Medicago genome provides insight into the evolution of rhizobial symbioses.</title>
        <authorList>
            <person name="Young N.D."/>
            <person name="Debelle F."/>
            <person name="Oldroyd G.E."/>
            <person name="Geurts R."/>
            <person name="Cannon S.B."/>
            <person name="Udvardi M.K."/>
            <person name="Benedito V.A."/>
            <person name="Mayer K.F."/>
            <person name="Gouzy J."/>
            <person name="Schoof H."/>
            <person name="Van de Peer Y."/>
            <person name="Proost S."/>
            <person name="Cook D.R."/>
            <person name="Meyers B.C."/>
            <person name="Spannagl M."/>
            <person name="Cheung F."/>
            <person name="De Mita S."/>
            <person name="Krishnakumar V."/>
            <person name="Gundlach H."/>
            <person name="Zhou S."/>
            <person name="Mudge J."/>
            <person name="Bharti A.K."/>
            <person name="Murray J.D."/>
            <person name="Naoumkina M.A."/>
            <person name="Rosen B."/>
            <person name="Silverstein K.A."/>
            <person name="Tang H."/>
            <person name="Rombauts S."/>
            <person name="Zhao P.X."/>
            <person name="Zhou P."/>
            <person name="Barbe V."/>
            <person name="Bardou P."/>
            <person name="Bechner M."/>
            <person name="Bellec A."/>
            <person name="Berger A."/>
            <person name="Berges H."/>
            <person name="Bidwell S."/>
            <person name="Bisseling T."/>
            <person name="Choisne N."/>
            <person name="Couloux A."/>
            <person name="Denny R."/>
            <person name="Deshpande S."/>
            <person name="Dai X."/>
            <person name="Doyle J.J."/>
            <person name="Dudez A.M."/>
            <person name="Farmer A.D."/>
            <person name="Fouteau S."/>
            <person name="Franken C."/>
            <person name="Gibelin C."/>
            <person name="Gish J."/>
            <person name="Goldstein S."/>
            <person name="Gonzalez A.J."/>
            <person name="Green P.J."/>
            <person name="Hallab A."/>
            <person name="Hartog M."/>
            <person name="Hua A."/>
            <person name="Humphray S.J."/>
            <person name="Jeong D.H."/>
            <person name="Jing Y."/>
            <person name="Jocker A."/>
            <person name="Kenton S.M."/>
            <person name="Kim D.J."/>
            <person name="Klee K."/>
            <person name="Lai H."/>
            <person name="Lang C."/>
            <person name="Lin S."/>
            <person name="Macmil S.L."/>
            <person name="Magdelenat G."/>
            <person name="Matthews L."/>
            <person name="McCorrison J."/>
            <person name="Monaghan E.L."/>
            <person name="Mun J.H."/>
            <person name="Najar F.Z."/>
            <person name="Nicholson C."/>
            <person name="Noirot C."/>
            <person name="O'Bleness M."/>
            <person name="Paule C.R."/>
            <person name="Poulain J."/>
            <person name="Prion F."/>
            <person name="Qin B."/>
            <person name="Qu C."/>
            <person name="Retzel E.F."/>
            <person name="Riddle C."/>
            <person name="Sallet E."/>
            <person name="Samain S."/>
            <person name="Samson N."/>
            <person name="Sanders I."/>
            <person name="Saurat O."/>
            <person name="Scarpelli C."/>
            <person name="Schiex T."/>
            <person name="Segurens B."/>
            <person name="Severin A.J."/>
            <person name="Sherrier D.J."/>
            <person name="Shi R."/>
            <person name="Sims S."/>
            <person name="Singer S.R."/>
            <person name="Sinharoy S."/>
            <person name="Sterck L."/>
            <person name="Viollet A."/>
            <person name="Wang B.B."/>
            <person name="Wang K."/>
            <person name="Wang M."/>
            <person name="Wang X."/>
            <person name="Warfsmann J."/>
            <person name="Weissenbach J."/>
            <person name="White D.D."/>
            <person name="White J.D."/>
            <person name="Wiley G.B."/>
            <person name="Wincker P."/>
            <person name="Xing Y."/>
            <person name="Yang L."/>
            <person name="Yao Z."/>
            <person name="Ying F."/>
            <person name="Zhai J."/>
            <person name="Zhou L."/>
            <person name="Zuber A."/>
            <person name="Denarie J."/>
            <person name="Dixon R.A."/>
            <person name="May G.D."/>
            <person name="Schwartz D.C."/>
            <person name="Rogers J."/>
            <person name="Quetier F."/>
            <person name="Town C.D."/>
            <person name="Roe B.A."/>
        </authorList>
    </citation>
    <scope>NUCLEOTIDE SEQUENCE [LARGE SCALE GENOMIC DNA]</scope>
    <source>
        <strain evidence="2">A17</strain>
        <strain evidence="4 5">cv. Jemalong A17</strain>
    </source>
</reference>
<dbReference type="EMBL" id="CM001224">
    <property type="protein sequence ID" value="AET03066.2"/>
    <property type="molecule type" value="Genomic_DNA"/>
</dbReference>
<dbReference type="InterPro" id="IPR006566">
    <property type="entry name" value="FBD"/>
</dbReference>
<dbReference type="STRING" id="3880.G7LEM1"/>
<reference evidence="6" key="4">
    <citation type="journal article" date="2018" name="Nat. Plants">
        <title>Whole-genome landscape of Medicago truncatula symbiotic genes.</title>
        <authorList>
            <person name="Pecrix Y."/>
            <person name="Staton S.E."/>
            <person name="Sallet E."/>
            <person name="Lelandais-Briere C."/>
            <person name="Moreau S."/>
            <person name="Carrere S."/>
            <person name="Blein T."/>
            <person name="Jardinaud M.F."/>
            <person name="Latrasse D."/>
            <person name="Zouine M."/>
            <person name="Zahm M."/>
            <person name="Kreplak J."/>
            <person name="Mayjonade B."/>
            <person name="Satge C."/>
            <person name="Perez M."/>
            <person name="Cauet S."/>
            <person name="Marande W."/>
            <person name="Chantry-Darmon C."/>
            <person name="Lopez-Roques C."/>
            <person name="Bouchez O."/>
            <person name="Berard A."/>
            <person name="Debelle F."/>
            <person name="Munos S."/>
            <person name="Bendahmane A."/>
            <person name="Berges H."/>
            <person name="Niebel A."/>
            <person name="Buitink J."/>
            <person name="Frugier F."/>
            <person name="Benhamed M."/>
            <person name="Crespi M."/>
            <person name="Gouzy J."/>
            <person name="Gamas P."/>
        </authorList>
    </citation>
    <scope>NUCLEOTIDE SEQUENCE [LARGE SCALE GENOMIC DNA]</scope>
    <source>
        <strain evidence="6">cv. Jemalong A17</strain>
    </source>
</reference>
<dbReference type="Proteomes" id="UP000002051">
    <property type="component" value="Chromosome 8"/>
</dbReference>
<dbReference type="Pfam" id="PF00646">
    <property type="entry name" value="F-box"/>
    <property type="match status" value="1"/>
</dbReference>
<dbReference type="SMART" id="SM00579">
    <property type="entry name" value="FBD"/>
    <property type="match status" value="1"/>
</dbReference>
<dbReference type="PANTHER" id="PTHR31900:SF32">
    <property type="entry name" value="F-BOX_RNI_FBD-LIKE DOMAIN PROTEIN"/>
    <property type="match status" value="1"/>
</dbReference>
<dbReference type="HOGENOM" id="CLU_010721_1_2_1"/>
<reference evidence="3" key="5">
    <citation type="journal article" date="2018" name="Nat. Plants">
        <title>Whole-genome landscape of Medicago truncatula symbiotic genes.</title>
        <authorList>
            <person name="Pecrix Y."/>
            <person name="Gamas P."/>
            <person name="Carrere S."/>
        </authorList>
    </citation>
    <scope>NUCLEOTIDE SEQUENCE</scope>
    <source>
        <tissue evidence="3">Leaves</tissue>
    </source>
</reference>
<dbReference type="InterPro" id="IPR001810">
    <property type="entry name" value="F-box_dom"/>
</dbReference>
<dbReference type="InterPro" id="IPR050232">
    <property type="entry name" value="FBL13/AtMIF1-like"/>
</dbReference>
<accession>G7LEM1</accession>
<evidence type="ECO:0000313" key="3">
    <source>
        <dbReference type="EMBL" id="RHN41241.1"/>
    </source>
</evidence>
<dbReference type="InterPro" id="IPR032675">
    <property type="entry name" value="LRR_dom_sf"/>
</dbReference>
<accession>A0A0C3Y1C3</accession>
<dbReference type="Proteomes" id="UP000265566">
    <property type="component" value="Chromosome 8"/>
</dbReference>
<dbReference type="EnsemblPlants" id="AET03066">
    <property type="protein sequence ID" value="AET03066"/>
    <property type="gene ID" value="MTR_8g062310"/>
</dbReference>
<dbReference type="OrthoDB" id="1412189at2759"/>
<dbReference type="Gramene" id="rna47542">
    <property type="protein sequence ID" value="RHN41241.1"/>
    <property type="gene ID" value="gene47542"/>
</dbReference>
<dbReference type="eggNOG" id="KOG0017">
    <property type="taxonomic scope" value="Eukaryota"/>
</dbReference>
<dbReference type="InterPro" id="IPR053781">
    <property type="entry name" value="F-box_AtFBL13-like"/>
</dbReference>
<protein>
    <submittedName>
        <fullName evidence="2">F-box/RNI/FBD-like domain protein</fullName>
    </submittedName>
    <submittedName>
        <fullName evidence="3">Putative F-box domain, FBD domain, leucine-rich repeat domain, L domain-containing protein</fullName>
    </submittedName>
</protein>
<dbReference type="AlphaFoldDB" id="G7LEM1"/>
<dbReference type="PANTHER" id="PTHR31900">
    <property type="entry name" value="F-BOX/RNI SUPERFAMILY PROTEIN-RELATED"/>
    <property type="match status" value="1"/>
</dbReference>
<dbReference type="KEGG" id="mtr:11406375"/>